<feature type="domain" description="Isopenicillin N synthase-like Fe(2+) 2OG dioxygenase" evidence="4">
    <location>
        <begin position="195"/>
        <end position="247"/>
    </location>
</feature>
<dbReference type="KEGG" id="qsa:O6P43_026494"/>
<evidence type="ECO:0000256" key="3">
    <source>
        <dbReference type="ARBA" id="ARBA00023004"/>
    </source>
</evidence>
<accession>A0AAD7L2F6</accession>
<proteinExistence type="predicted"/>
<comment type="caution">
    <text evidence="6">The sequence shown here is derived from an EMBL/GenBank/DDBJ whole genome shotgun (WGS) entry which is preliminary data.</text>
</comment>
<dbReference type="InterPro" id="IPR026992">
    <property type="entry name" value="DIOX_N"/>
</dbReference>
<keyword evidence="7" id="KW-1185">Reference proteome</keyword>
<dbReference type="AlphaFoldDB" id="A0AAD7L2F6"/>
<evidence type="ECO:0000259" key="5">
    <source>
        <dbReference type="Pfam" id="PF14226"/>
    </source>
</evidence>
<evidence type="ECO:0000256" key="2">
    <source>
        <dbReference type="ARBA" id="ARBA00022896"/>
    </source>
</evidence>
<keyword evidence="3" id="KW-0408">Iron</keyword>
<gene>
    <name evidence="6" type="ORF">O6P43_026494</name>
</gene>
<keyword evidence="2" id="KW-0847">Vitamin C</keyword>
<protein>
    <submittedName>
        <fullName evidence="6">2-oxoglutarate (2OG) and Fe(II)-dependent oxygenase superfamily protein</fullName>
    </submittedName>
</protein>
<dbReference type="FunFam" id="2.60.120.330:FF:000079">
    <property type="entry name" value="Protein SRG1"/>
    <property type="match status" value="1"/>
</dbReference>
<evidence type="ECO:0000313" key="7">
    <source>
        <dbReference type="Proteomes" id="UP001163823"/>
    </source>
</evidence>
<dbReference type="EMBL" id="JARAOO010000011">
    <property type="protein sequence ID" value="KAJ7950283.1"/>
    <property type="molecule type" value="Genomic_DNA"/>
</dbReference>
<dbReference type="GO" id="GO:0046872">
    <property type="term" value="F:metal ion binding"/>
    <property type="evidence" value="ECO:0007669"/>
    <property type="project" value="UniProtKB-KW"/>
</dbReference>
<dbReference type="InterPro" id="IPR050295">
    <property type="entry name" value="Plant_2OG-oxidoreductases"/>
</dbReference>
<name>A0AAD7L2F6_QUISA</name>
<feature type="domain" description="Non-haem dioxygenase N-terminal" evidence="5">
    <location>
        <begin position="41"/>
        <end position="148"/>
    </location>
</feature>
<keyword evidence="1" id="KW-0479">Metal-binding</keyword>
<sequence length="251" mass="28824">MDVPYVQEIVRRDPLQVPQRYVRSQEEMENVKDMSHLSSEIPVIDLSKLSSGSMEELKKLDIACKDWGFLQLVNHAVPKEVLQQMKVAAAEFFELPLEEKNKYSMTSNDSQGYGHGFVVPKEQKLDWSDAITLVVFPKEYRKLDYWPDTPRGFRDIIDSYSRHVKSVAEELLRSLSIIMGMQKDALLGKQKESAQAFRLNYYPPCNMPDQVLGLSPHSDTSTITLLMQEGNVHGLEIRHKGDWVPVKLQML</sequence>
<reference evidence="6" key="1">
    <citation type="journal article" date="2023" name="Science">
        <title>Elucidation of the pathway for biosynthesis of saponin adjuvants from the soapbark tree.</title>
        <authorList>
            <person name="Reed J."/>
            <person name="Orme A."/>
            <person name="El-Demerdash A."/>
            <person name="Owen C."/>
            <person name="Martin L.B.B."/>
            <person name="Misra R.C."/>
            <person name="Kikuchi S."/>
            <person name="Rejzek M."/>
            <person name="Martin A.C."/>
            <person name="Harkess A."/>
            <person name="Leebens-Mack J."/>
            <person name="Louveau T."/>
            <person name="Stephenson M.J."/>
            <person name="Osbourn A."/>
        </authorList>
    </citation>
    <scope>NUCLEOTIDE SEQUENCE</scope>
    <source>
        <strain evidence="6">S10</strain>
    </source>
</reference>
<dbReference type="SUPFAM" id="SSF51197">
    <property type="entry name" value="Clavaminate synthase-like"/>
    <property type="match status" value="1"/>
</dbReference>
<dbReference type="Pfam" id="PF03171">
    <property type="entry name" value="2OG-FeII_Oxy"/>
    <property type="match status" value="1"/>
</dbReference>
<dbReference type="Pfam" id="PF14226">
    <property type="entry name" value="DIOX_N"/>
    <property type="match status" value="1"/>
</dbReference>
<dbReference type="Proteomes" id="UP001163823">
    <property type="component" value="Chromosome 11"/>
</dbReference>
<evidence type="ECO:0000256" key="1">
    <source>
        <dbReference type="ARBA" id="ARBA00022723"/>
    </source>
</evidence>
<organism evidence="6 7">
    <name type="scientific">Quillaja saponaria</name>
    <name type="common">Soap bark tree</name>
    <dbReference type="NCBI Taxonomy" id="32244"/>
    <lineage>
        <taxon>Eukaryota</taxon>
        <taxon>Viridiplantae</taxon>
        <taxon>Streptophyta</taxon>
        <taxon>Embryophyta</taxon>
        <taxon>Tracheophyta</taxon>
        <taxon>Spermatophyta</taxon>
        <taxon>Magnoliopsida</taxon>
        <taxon>eudicotyledons</taxon>
        <taxon>Gunneridae</taxon>
        <taxon>Pentapetalae</taxon>
        <taxon>rosids</taxon>
        <taxon>fabids</taxon>
        <taxon>Fabales</taxon>
        <taxon>Quillajaceae</taxon>
        <taxon>Quillaja</taxon>
    </lineage>
</organism>
<dbReference type="GO" id="GO:0031418">
    <property type="term" value="F:L-ascorbic acid binding"/>
    <property type="evidence" value="ECO:0007669"/>
    <property type="project" value="UniProtKB-KW"/>
</dbReference>
<dbReference type="Gene3D" id="2.60.120.330">
    <property type="entry name" value="B-lactam Antibiotic, Isopenicillin N Synthase, Chain"/>
    <property type="match status" value="1"/>
</dbReference>
<dbReference type="PANTHER" id="PTHR47991">
    <property type="entry name" value="OXOGLUTARATE/IRON-DEPENDENT DIOXYGENASE"/>
    <property type="match status" value="1"/>
</dbReference>
<dbReference type="InterPro" id="IPR044861">
    <property type="entry name" value="IPNS-like_FE2OG_OXY"/>
</dbReference>
<evidence type="ECO:0000259" key="4">
    <source>
        <dbReference type="Pfam" id="PF03171"/>
    </source>
</evidence>
<dbReference type="InterPro" id="IPR027443">
    <property type="entry name" value="IPNS-like_sf"/>
</dbReference>
<evidence type="ECO:0000313" key="6">
    <source>
        <dbReference type="EMBL" id="KAJ7950283.1"/>
    </source>
</evidence>